<feature type="transmembrane region" description="Helical" evidence="5">
    <location>
        <begin position="52"/>
        <end position="72"/>
    </location>
</feature>
<feature type="transmembrane region" description="Helical" evidence="5">
    <location>
        <begin position="118"/>
        <end position="135"/>
    </location>
</feature>
<dbReference type="Gene3D" id="1.10.3080.10">
    <property type="entry name" value="Clc chloride channel"/>
    <property type="match status" value="1"/>
</dbReference>
<name>A0ABS7ANM1_9CLOT</name>
<proteinExistence type="predicted"/>
<feature type="transmembrane region" description="Helical" evidence="5">
    <location>
        <begin position="305"/>
        <end position="325"/>
    </location>
</feature>
<evidence type="ECO:0000313" key="6">
    <source>
        <dbReference type="EMBL" id="MBW6409678.1"/>
    </source>
</evidence>
<accession>A0ABS7ANM1</accession>
<feature type="transmembrane region" description="Helical" evidence="5">
    <location>
        <begin position="375"/>
        <end position="400"/>
    </location>
</feature>
<sequence length="408" mass="45191">MNKTIRIDLEIIIYSIVMGGMVGFLTWLFLSVVNLGIHFMWNTLPNYFNTNYWTLIIGIIGGILVGLTQKYFGDYPKFMNQTLGEFKQNKKVEYKSVPKATIAALTVLFFGASLGPEAALTGIIGGIITFVGDKMNEKFKKNNIINEYADEITQSSMQASIGMIFNAPLFGVYTLGENSDKDKSLIKKIKTIIYTVTTIAGFSVFILLSQIDNREGFIVKFGECKIGRREILFGVILLLIAILVGIIYKMYGKVLHKLLKAFEDKKIVKAIIGGISIGIIGTLLPYTLFSGEHELKKLVFEWNSIGAYMLIIIGLIKLLLTEICLSTGWRGGHIFPIIFSGSCIGYGLSILFGIDPVFSVVVVTTCFVSKAMDNMVIPMILLIFFFPLNTILPMILSAAIGKLSNNVI</sequence>
<feature type="transmembrane region" description="Helical" evidence="5">
    <location>
        <begin position="271"/>
        <end position="289"/>
    </location>
</feature>
<feature type="transmembrane region" description="Helical" evidence="5">
    <location>
        <begin position="191"/>
        <end position="211"/>
    </location>
</feature>
<dbReference type="RefSeq" id="WP_219778725.1">
    <property type="nucleotide sequence ID" value="NZ_JAHXPT010000003.1"/>
</dbReference>
<dbReference type="SUPFAM" id="SSF81340">
    <property type="entry name" value="Clc chloride channel"/>
    <property type="match status" value="1"/>
</dbReference>
<dbReference type="Pfam" id="PF00654">
    <property type="entry name" value="Voltage_CLC"/>
    <property type="match status" value="1"/>
</dbReference>
<keyword evidence="4 5" id="KW-0472">Membrane</keyword>
<feature type="transmembrane region" description="Helical" evidence="5">
    <location>
        <begin position="12"/>
        <end position="32"/>
    </location>
</feature>
<dbReference type="CDD" id="cd00400">
    <property type="entry name" value="Voltage_gated_ClC"/>
    <property type="match status" value="1"/>
</dbReference>
<dbReference type="PANTHER" id="PTHR43427:SF12">
    <property type="entry name" value="CHLORIDE TRANSPORTER"/>
    <property type="match status" value="1"/>
</dbReference>
<evidence type="ECO:0000256" key="1">
    <source>
        <dbReference type="ARBA" id="ARBA00004141"/>
    </source>
</evidence>
<evidence type="ECO:0000256" key="5">
    <source>
        <dbReference type="SAM" id="Phobius"/>
    </source>
</evidence>
<feature type="transmembrane region" description="Helical" evidence="5">
    <location>
        <begin position="337"/>
        <end position="363"/>
    </location>
</feature>
<evidence type="ECO:0000256" key="3">
    <source>
        <dbReference type="ARBA" id="ARBA00022989"/>
    </source>
</evidence>
<evidence type="ECO:0000256" key="2">
    <source>
        <dbReference type="ARBA" id="ARBA00022692"/>
    </source>
</evidence>
<dbReference type="Proteomes" id="UP001519921">
    <property type="component" value="Unassembled WGS sequence"/>
</dbReference>
<dbReference type="PANTHER" id="PTHR43427">
    <property type="entry name" value="CHLORIDE CHANNEL PROTEIN CLC-E"/>
    <property type="match status" value="1"/>
</dbReference>
<gene>
    <name evidence="6" type="ORF">KYD98_06200</name>
</gene>
<feature type="transmembrane region" description="Helical" evidence="5">
    <location>
        <begin position="231"/>
        <end position="251"/>
    </location>
</feature>
<dbReference type="InterPro" id="IPR050368">
    <property type="entry name" value="ClC-type_chloride_channel"/>
</dbReference>
<dbReference type="InterPro" id="IPR014743">
    <property type="entry name" value="Cl-channel_core"/>
</dbReference>
<organism evidence="6 7">
    <name type="scientific">Clostridium weizhouense</name>
    <dbReference type="NCBI Taxonomy" id="2859781"/>
    <lineage>
        <taxon>Bacteria</taxon>
        <taxon>Bacillati</taxon>
        <taxon>Bacillota</taxon>
        <taxon>Clostridia</taxon>
        <taxon>Eubacteriales</taxon>
        <taxon>Clostridiaceae</taxon>
        <taxon>Clostridium</taxon>
    </lineage>
</organism>
<comment type="subcellular location">
    <subcellularLocation>
        <location evidence="1">Membrane</location>
        <topology evidence="1">Multi-pass membrane protein</topology>
    </subcellularLocation>
</comment>
<dbReference type="InterPro" id="IPR001807">
    <property type="entry name" value="ClC"/>
</dbReference>
<comment type="caution">
    <text evidence="6">The sequence shown here is derived from an EMBL/GenBank/DDBJ whole genome shotgun (WGS) entry which is preliminary data.</text>
</comment>
<evidence type="ECO:0000256" key="4">
    <source>
        <dbReference type="ARBA" id="ARBA00023136"/>
    </source>
</evidence>
<keyword evidence="3 5" id="KW-1133">Transmembrane helix</keyword>
<evidence type="ECO:0000313" key="7">
    <source>
        <dbReference type="Proteomes" id="UP001519921"/>
    </source>
</evidence>
<protein>
    <submittedName>
        <fullName evidence="6">Chloride channel protein</fullName>
    </submittedName>
</protein>
<keyword evidence="2 5" id="KW-0812">Transmembrane</keyword>
<keyword evidence="7" id="KW-1185">Reference proteome</keyword>
<dbReference type="EMBL" id="JAHXPT010000003">
    <property type="protein sequence ID" value="MBW6409678.1"/>
    <property type="molecule type" value="Genomic_DNA"/>
</dbReference>
<reference evidence="6 7" key="1">
    <citation type="submission" date="2021-07" db="EMBL/GenBank/DDBJ databases">
        <title>Clostridium weizhouense sp. nov., an anaerobic bacterium isolated from activated sludge of Petroleum wastewater.</title>
        <authorList>
            <person name="Li Q."/>
        </authorList>
    </citation>
    <scope>NUCLEOTIDE SEQUENCE [LARGE SCALE GENOMIC DNA]</scope>
    <source>
        <strain evidence="6 7">YB-6</strain>
    </source>
</reference>